<protein>
    <submittedName>
        <fullName evidence="2">Uncharacterized protein</fullName>
    </submittedName>
</protein>
<feature type="coiled-coil region" evidence="1">
    <location>
        <begin position="38"/>
        <end position="106"/>
    </location>
</feature>
<keyword evidence="1" id="KW-0175">Coiled coil</keyword>
<evidence type="ECO:0000313" key="3">
    <source>
        <dbReference type="Proteomes" id="UP001165289"/>
    </source>
</evidence>
<dbReference type="EMBL" id="JAKMXF010000120">
    <property type="protein sequence ID" value="KAI6657206.1"/>
    <property type="molecule type" value="Genomic_DNA"/>
</dbReference>
<accession>A0AAV7KA52</accession>
<comment type="caution">
    <text evidence="2">The sequence shown here is derived from an EMBL/GenBank/DDBJ whole genome shotgun (WGS) entry which is preliminary data.</text>
</comment>
<organism evidence="2 3">
    <name type="scientific">Oopsacas minuta</name>
    <dbReference type="NCBI Taxonomy" id="111878"/>
    <lineage>
        <taxon>Eukaryota</taxon>
        <taxon>Metazoa</taxon>
        <taxon>Porifera</taxon>
        <taxon>Hexactinellida</taxon>
        <taxon>Hexasterophora</taxon>
        <taxon>Lyssacinosida</taxon>
        <taxon>Leucopsacidae</taxon>
        <taxon>Oopsacas</taxon>
    </lineage>
</organism>
<evidence type="ECO:0000256" key="1">
    <source>
        <dbReference type="SAM" id="Coils"/>
    </source>
</evidence>
<name>A0AAV7KA52_9METZ</name>
<proteinExistence type="predicted"/>
<reference evidence="2 3" key="1">
    <citation type="journal article" date="2023" name="BMC Biol.">
        <title>The compact genome of the sponge Oopsacas minuta (Hexactinellida) is lacking key metazoan core genes.</title>
        <authorList>
            <person name="Santini S."/>
            <person name="Schenkelaars Q."/>
            <person name="Jourda C."/>
            <person name="Duchesne M."/>
            <person name="Belahbib H."/>
            <person name="Rocher C."/>
            <person name="Selva M."/>
            <person name="Riesgo A."/>
            <person name="Vervoort M."/>
            <person name="Leys S.P."/>
            <person name="Kodjabachian L."/>
            <person name="Le Bivic A."/>
            <person name="Borchiellini C."/>
            <person name="Claverie J.M."/>
            <person name="Renard E."/>
        </authorList>
    </citation>
    <scope>NUCLEOTIDE SEQUENCE [LARGE SCALE GENOMIC DNA]</scope>
    <source>
        <strain evidence="2">SPO-2</strain>
    </source>
</reference>
<gene>
    <name evidence="2" type="ORF">LOD99_11195</name>
</gene>
<evidence type="ECO:0000313" key="2">
    <source>
        <dbReference type="EMBL" id="KAI6657206.1"/>
    </source>
</evidence>
<keyword evidence="3" id="KW-1185">Reference proteome</keyword>
<dbReference type="Proteomes" id="UP001165289">
    <property type="component" value="Unassembled WGS sequence"/>
</dbReference>
<dbReference type="AlphaFoldDB" id="A0AAV7KA52"/>
<sequence>MAVNTQTQIELIKQLAEQESSVKESRKQFRMLCSELGIEDVSNALKLLSKERRRVKKARYSREERERNSNYMKTTEVEITGLIEKKEELENEKIQLLDEIVMYMGKMSKDDQISEESFYYDDFEDTYSADIMEMYSSI</sequence>